<name>A0A251U3A7_HELAN</name>
<dbReference type="EMBL" id="CM007897">
    <property type="protein sequence ID" value="OTG17848.1"/>
    <property type="molecule type" value="Genomic_DNA"/>
</dbReference>
<evidence type="ECO:0000256" key="1">
    <source>
        <dbReference type="SAM" id="MobiDB-lite"/>
    </source>
</evidence>
<accession>A0A251U3A7</accession>
<organism evidence="2 3">
    <name type="scientific">Helianthus annuus</name>
    <name type="common">Common sunflower</name>
    <dbReference type="NCBI Taxonomy" id="4232"/>
    <lineage>
        <taxon>Eukaryota</taxon>
        <taxon>Viridiplantae</taxon>
        <taxon>Streptophyta</taxon>
        <taxon>Embryophyta</taxon>
        <taxon>Tracheophyta</taxon>
        <taxon>Spermatophyta</taxon>
        <taxon>Magnoliopsida</taxon>
        <taxon>eudicotyledons</taxon>
        <taxon>Gunneridae</taxon>
        <taxon>Pentapetalae</taxon>
        <taxon>asterids</taxon>
        <taxon>campanulids</taxon>
        <taxon>Asterales</taxon>
        <taxon>Asteraceae</taxon>
        <taxon>Asteroideae</taxon>
        <taxon>Heliantheae alliance</taxon>
        <taxon>Heliantheae</taxon>
        <taxon>Helianthus</taxon>
    </lineage>
</organism>
<protein>
    <submittedName>
        <fullName evidence="2">Uncharacterized protein</fullName>
    </submittedName>
</protein>
<evidence type="ECO:0000313" key="2">
    <source>
        <dbReference type="EMBL" id="OTG17848.1"/>
    </source>
</evidence>
<feature type="region of interest" description="Disordered" evidence="1">
    <location>
        <begin position="37"/>
        <end position="57"/>
    </location>
</feature>
<keyword evidence="3" id="KW-1185">Reference proteome</keyword>
<reference evidence="3" key="1">
    <citation type="journal article" date="2017" name="Nature">
        <title>The sunflower genome provides insights into oil metabolism, flowering and Asterid evolution.</title>
        <authorList>
            <person name="Badouin H."/>
            <person name="Gouzy J."/>
            <person name="Grassa C.J."/>
            <person name="Murat F."/>
            <person name="Staton S.E."/>
            <person name="Cottret L."/>
            <person name="Lelandais-Briere C."/>
            <person name="Owens G.L."/>
            <person name="Carrere S."/>
            <person name="Mayjonade B."/>
            <person name="Legrand L."/>
            <person name="Gill N."/>
            <person name="Kane N.C."/>
            <person name="Bowers J.E."/>
            <person name="Hubner S."/>
            <person name="Bellec A."/>
            <person name="Berard A."/>
            <person name="Berges H."/>
            <person name="Blanchet N."/>
            <person name="Boniface M.C."/>
            <person name="Brunel D."/>
            <person name="Catrice O."/>
            <person name="Chaidir N."/>
            <person name="Claudel C."/>
            <person name="Donnadieu C."/>
            <person name="Faraut T."/>
            <person name="Fievet G."/>
            <person name="Helmstetter N."/>
            <person name="King M."/>
            <person name="Knapp S.J."/>
            <person name="Lai Z."/>
            <person name="Le Paslier M.C."/>
            <person name="Lippi Y."/>
            <person name="Lorenzon L."/>
            <person name="Mandel J.R."/>
            <person name="Marage G."/>
            <person name="Marchand G."/>
            <person name="Marquand E."/>
            <person name="Bret-Mestries E."/>
            <person name="Morien E."/>
            <person name="Nambeesan S."/>
            <person name="Nguyen T."/>
            <person name="Pegot-Espagnet P."/>
            <person name="Pouilly N."/>
            <person name="Raftis F."/>
            <person name="Sallet E."/>
            <person name="Schiex T."/>
            <person name="Thomas J."/>
            <person name="Vandecasteele C."/>
            <person name="Vares D."/>
            <person name="Vear F."/>
            <person name="Vautrin S."/>
            <person name="Crespi M."/>
            <person name="Mangin B."/>
            <person name="Burke J.M."/>
            <person name="Salse J."/>
            <person name="Munos S."/>
            <person name="Vincourt P."/>
            <person name="Rieseberg L.H."/>
            <person name="Langlade N.B."/>
        </authorList>
    </citation>
    <scope>NUCLEOTIDE SEQUENCE [LARGE SCALE GENOMIC DNA]</scope>
    <source>
        <strain evidence="3">cv. SF193</strain>
    </source>
</reference>
<dbReference type="Proteomes" id="UP000215914">
    <property type="component" value="Chromosome 8"/>
</dbReference>
<sequence>MIAQYRIVPVPQENSMAIQNAYLEYVKISSIMEQDTSTDKNHQACYGGRQCDQAKEG</sequence>
<dbReference type="AlphaFoldDB" id="A0A251U3A7"/>
<gene>
    <name evidence="2" type="ORF">HannXRQ_Chr08g0216731</name>
</gene>
<proteinExistence type="predicted"/>
<dbReference type="InParanoid" id="A0A251U3A7"/>
<evidence type="ECO:0000313" key="3">
    <source>
        <dbReference type="Proteomes" id="UP000215914"/>
    </source>
</evidence>